<dbReference type="PANTHER" id="PTHR34819">
    <property type="entry name" value="LARGE CYSTEINE-RICH PERIPLASMIC PROTEIN OMCB"/>
    <property type="match status" value="1"/>
</dbReference>
<evidence type="ECO:0000259" key="1">
    <source>
        <dbReference type="Pfam" id="PF01345"/>
    </source>
</evidence>
<dbReference type="InterPro" id="IPR051172">
    <property type="entry name" value="Chlamydia_OmcB"/>
</dbReference>
<dbReference type="PANTHER" id="PTHR34819:SF3">
    <property type="entry name" value="CELL SURFACE PROTEIN"/>
    <property type="match status" value="1"/>
</dbReference>
<feature type="domain" description="DUF11" evidence="1">
    <location>
        <begin position="797"/>
        <end position="908"/>
    </location>
</feature>
<feature type="domain" description="DUF11" evidence="1">
    <location>
        <begin position="675"/>
        <end position="786"/>
    </location>
</feature>
<sequence length="1613" mass="178968">MEVWPRSGFFYSKIQVESFMKLTFILSFLFWFIGFPSFNVQVEAEEVNTTFVENNDCVPAQSSDIQVFEDYTFCPGEEALLKVSSNSVDSPVFTWYADQELTVIISQGSELILDSSISLEKVFVTVEGPNTCRSEVGEAKQIDVGYYSISEPLLPKGMSYFSPQGFGVDILAEYPDLAQADNFEFHWFDEDGSLLGISPVFMVDKELPRGFYQYSVASKNTLTGCLSNRLEFTVVVDDTEIPLDNCTVAGSYTISSNICPSCTVDLPDNAVDYNTETYSELRAVKNAFIGGFIGQNLIFPIVGNKGDSVSVSLSFPTWNGQNDKLSSISLSLYNGTRKVSSEYFLNTDAVHVKKAGDIYKFTIAADLQDNSESYVSVLVKSYTALPDFFANVRVHAAEMIFAIPTYPSDPFTTCEGTNTRISAIPGENTFLRWYSTETGGQELSSGNGYTTPKLSDPGEYIYWVSVFRSNCESYARYPVRVSVTARPKESDLEVDGGGEYCHGDIVILKPGIQKESQFTQDEIKFLWYYDALGVNKVTQTDNIKLSQEGDLTLQDYEPGEYAFYLSAESKTSCMLLPPDFKKVEFKIREEIQLPVFSNTEIELCSELNPTLEILKATGNVQVKWYQDQGLQRPLPHTTHLEDGVTYYAVTLNQYNCESIQSAPVTVRLKSCAPVLSITKSPLGTAPHSVTSGEEMQYSILIRNEGIFTAYNLLLEDPLPAGTSYVSSTPEGQFDSEKVSWTLDSLPGGESRVFELRLLVSPSLEEGTILRNTAYLTGPDGEFEDESEPVTVRSESSLSIEKELLSAASVYPGDTVRYSISVQNSGPSEASQLRVVDDLPYELEYVGSEGGVYQSSTHEVVWELDRLGVGERTSFELITRVSLSKEPGLVRNAVTVLNRKDEEEDTDTNEEVEVVPLVPELFLEKTLQGDTEVLAGSELIYQLLIENRGRGTAYNLLLEDPLPAGTSYVFSTPEGQFDSEKVSWTLDSLPGGESRVFELRLLVSPSLEEGTILRNTAYLTGPDGELEDESEPVTVRSESSLSIEKELLSAASVYRGDTVRYSISVQNSGPSEASQLRVVDDLPDELEYVGSEGGVYQSSTHEVVWELDRLGVGERASFELITRVSLSKEPGLVRNAVTVLNRKDEEEDTDTNEEVEVILTEKVELQIEKSIISSPVSIGGEFRFGIQLKNVGSLSLTNLILTDTLQPYLDFLTSEFLPSANDESVLTWEVDDLAPGESISWEFVVLLDYQPDLVGGEITNKIWATAEGHPDRWSAEVTGEIFGPPLSEWEVDKELIGDLFNIGDVVQYGISILNKGEHPIRNVKMKDYFPSGLQFLGVDGPGSLELFDNDSLEITIPILEVGQHLDFTLSFLLVEFSQGMINVVTASADNAPDVTDSTEILDLKEVDVTILKEVSSLLVEVGKEFSYKITVSNISEVEASSIEVIDVLPIQMEYIRSVYTVGLASFNSSERLLTWNIEKLLPGEVVELTVIVLATTEGKYIANSTSVTSHEQDSDYSNNESTVIHVQFSIHFPNVFTPNGDGINDTWEITGISLFPNNSLAIVNRWGVEVYAADNYKNVWTGGNLVEGTYFYSFKWTDESNHVFEKRGFIHLKR</sequence>
<feature type="domain" description="DUF11" evidence="1">
    <location>
        <begin position="922"/>
        <end position="1033"/>
    </location>
</feature>
<dbReference type="NCBIfam" id="TIGR01451">
    <property type="entry name" value="B_ant_repeat"/>
    <property type="match status" value="6"/>
</dbReference>
<feature type="domain" description="Ig-like" evidence="2">
    <location>
        <begin position="404"/>
        <end position="484"/>
    </location>
</feature>
<dbReference type="InterPro" id="IPR001434">
    <property type="entry name" value="OmcB-like_DUF11"/>
</dbReference>
<feature type="domain" description="DUF11" evidence="1">
    <location>
        <begin position="1298"/>
        <end position="1394"/>
    </location>
</feature>
<dbReference type="InterPro" id="IPR044023">
    <property type="entry name" value="Ig_7"/>
</dbReference>
<dbReference type="NCBIfam" id="TIGR04131">
    <property type="entry name" value="Bac_Flav_CTERM"/>
    <property type="match status" value="1"/>
</dbReference>
<feature type="domain" description="DUF11" evidence="1">
    <location>
        <begin position="1040"/>
        <end position="1151"/>
    </location>
</feature>
<name>A0ABY1PFC8_9BACT</name>
<proteinExistence type="predicted"/>
<reference evidence="3 4" key="1">
    <citation type="submission" date="2017-05" db="EMBL/GenBank/DDBJ databases">
        <authorList>
            <person name="Varghese N."/>
            <person name="Submissions S."/>
        </authorList>
    </citation>
    <scope>NUCLEOTIDE SEQUENCE [LARGE SCALE GENOMIC DNA]</scope>
    <source>
        <strain evidence="3 4">DSM 15360</strain>
    </source>
</reference>
<evidence type="ECO:0000313" key="4">
    <source>
        <dbReference type="Proteomes" id="UP001157915"/>
    </source>
</evidence>
<dbReference type="InterPro" id="IPR047589">
    <property type="entry name" value="DUF11_rpt"/>
</dbReference>
<evidence type="ECO:0000313" key="3">
    <source>
        <dbReference type="EMBL" id="SMP33228.1"/>
    </source>
</evidence>
<accession>A0ABY1PFC8</accession>
<keyword evidence="4" id="KW-1185">Reference proteome</keyword>
<protein>
    <submittedName>
        <fullName evidence="3">Conserved repeat domain-containing protein/gliding motility-associated C-terminal domain-containing protein</fullName>
    </submittedName>
</protein>
<dbReference type="Pfam" id="PF19081">
    <property type="entry name" value="Ig_7"/>
    <property type="match status" value="1"/>
</dbReference>
<dbReference type="Proteomes" id="UP001157915">
    <property type="component" value="Unassembled WGS sequence"/>
</dbReference>
<dbReference type="Pfam" id="PF13585">
    <property type="entry name" value="CHU_C"/>
    <property type="match status" value="1"/>
</dbReference>
<dbReference type="InterPro" id="IPR026341">
    <property type="entry name" value="T9SS_type_B"/>
</dbReference>
<feature type="domain" description="DUF11" evidence="1">
    <location>
        <begin position="1164"/>
        <end position="1270"/>
    </location>
</feature>
<dbReference type="EMBL" id="FXUA01000008">
    <property type="protein sequence ID" value="SMP33228.1"/>
    <property type="molecule type" value="Genomic_DNA"/>
</dbReference>
<comment type="caution">
    <text evidence="3">The sequence shown here is derived from an EMBL/GenBank/DDBJ whole genome shotgun (WGS) entry which is preliminary data.</text>
</comment>
<organism evidence="3 4">
    <name type="scientific">Algoriphagus winogradskyi</name>
    <dbReference type="NCBI Taxonomy" id="237017"/>
    <lineage>
        <taxon>Bacteria</taxon>
        <taxon>Pseudomonadati</taxon>
        <taxon>Bacteroidota</taxon>
        <taxon>Cytophagia</taxon>
        <taxon>Cytophagales</taxon>
        <taxon>Cyclobacteriaceae</taxon>
        <taxon>Algoriphagus</taxon>
    </lineage>
</organism>
<dbReference type="Pfam" id="PF01345">
    <property type="entry name" value="DUF11"/>
    <property type="match status" value="7"/>
</dbReference>
<evidence type="ECO:0000259" key="2">
    <source>
        <dbReference type="Pfam" id="PF19081"/>
    </source>
</evidence>
<gene>
    <name evidence="3" type="ORF">SAMN06265367_108150</name>
</gene>
<feature type="domain" description="DUF11" evidence="1">
    <location>
        <begin position="1406"/>
        <end position="1522"/>
    </location>
</feature>
<dbReference type="Gene3D" id="2.60.40.1170">
    <property type="entry name" value="Mu homology domain, subdomain B"/>
    <property type="match status" value="1"/>
</dbReference>